<reference evidence="2" key="1">
    <citation type="journal article" date="2020" name="mSystems">
        <title>Genome- and Community-Level Interaction Insights into Carbon Utilization and Element Cycling Functions of Hydrothermarchaeota in Hydrothermal Sediment.</title>
        <authorList>
            <person name="Zhou Z."/>
            <person name="Liu Y."/>
            <person name="Xu W."/>
            <person name="Pan J."/>
            <person name="Luo Z.H."/>
            <person name="Li M."/>
        </authorList>
    </citation>
    <scope>NUCLEOTIDE SEQUENCE [LARGE SCALE GENOMIC DNA]</scope>
    <source>
        <strain evidence="2">HyVt-219</strain>
    </source>
</reference>
<dbReference type="PANTHER" id="PTHR21666:SF270">
    <property type="entry name" value="MUREIN HYDROLASE ACTIVATOR ENVC"/>
    <property type="match status" value="1"/>
</dbReference>
<dbReference type="Gene3D" id="3.10.350.10">
    <property type="entry name" value="LysM domain"/>
    <property type="match status" value="2"/>
</dbReference>
<accession>A0A7V0MZC6</accession>
<evidence type="ECO:0000259" key="1">
    <source>
        <dbReference type="PROSITE" id="PS51782"/>
    </source>
</evidence>
<dbReference type="AlphaFoldDB" id="A0A7V0MZC6"/>
<comment type="caution">
    <text evidence="2">The sequence shown here is derived from an EMBL/GenBank/DDBJ whole genome shotgun (WGS) entry which is preliminary data.</text>
</comment>
<name>A0A7V0MZC6_UNCAE</name>
<protein>
    <submittedName>
        <fullName evidence="2">M23 family metallopeptidase</fullName>
    </submittedName>
</protein>
<dbReference type="Proteomes" id="UP000885660">
    <property type="component" value="Unassembled WGS sequence"/>
</dbReference>
<dbReference type="GO" id="GO:0004222">
    <property type="term" value="F:metalloendopeptidase activity"/>
    <property type="evidence" value="ECO:0007669"/>
    <property type="project" value="TreeGrafter"/>
</dbReference>
<dbReference type="Pfam" id="PF01476">
    <property type="entry name" value="LysM"/>
    <property type="match status" value="2"/>
</dbReference>
<evidence type="ECO:0000313" key="2">
    <source>
        <dbReference type="EMBL" id="HDN84829.1"/>
    </source>
</evidence>
<dbReference type="InterPro" id="IPR050570">
    <property type="entry name" value="Cell_wall_metabolism_enzyme"/>
</dbReference>
<feature type="domain" description="LysM" evidence="1">
    <location>
        <begin position="83"/>
        <end position="127"/>
    </location>
</feature>
<dbReference type="InterPro" id="IPR036779">
    <property type="entry name" value="LysM_dom_sf"/>
</dbReference>
<dbReference type="InterPro" id="IPR018392">
    <property type="entry name" value="LysM"/>
</dbReference>
<organism evidence="2">
    <name type="scientific">Aerophobetes bacterium</name>
    <dbReference type="NCBI Taxonomy" id="2030807"/>
    <lineage>
        <taxon>Bacteria</taxon>
        <taxon>Candidatus Aerophobota</taxon>
    </lineage>
</organism>
<dbReference type="InterPro" id="IPR016047">
    <property type="entry name" value="M23ase_b-sheet_dom"/>
</dbReference>
<sequence length="301" mass="33948">MQKKKKLAIIITGLSIGLIFSHLLQAATFTYYRYYIVQKGDTLYDISKEYGVSIKTIKRKNNLRSDRIYPNQKLILPITVKGVYHVVKKYETLWRICKAYKVNIDDVIRLNRISDPGYIRVGQKLFIPGAKKVVKISIPEKIALNKEVNAAIAKRKKGEESSSTPSPKVIAGRGSLIWPVKSNVFKYEKKSFGIDIFAPAETRIIAPAQGKIYFSGWLRGYGKTIIIEHSQLGLYTCYMHNSLNLVKKGDVVEKGETIAVIGNTGTVDKTVLHFEIRRADDGKPVNPLDYLPLNKTKKKGS</sequence>
<gene>
    <name evidence="2" type="ORF">ENG47_03625</name>
</gene>
<dbReference type="SUPFAM" id="SSF51261">
    <property type="entry name" value="Duplicated hybrid motif"/>
    <property type="match status" value="1"/>
</dbReference>
<feature type="domain" description="LysM" evidence="1">
    <location>
        <begin position="33"/>
        <end position="76"/>
    </location>
</feature>
<dbReference type="EMBL" id="DRBC01000215">
    <property type="protein sequence ID" value="HDN84829.1"/>
    <property type="molecule type" value="Genomic_DNA"/>
</dbReference>
<dbReference type="SMART" id="SM00257">
    <property type="entry name" value="LysM"/>
    <property type="match status" value="2"/>
</dbReference>
<dbReference type="CDD" id="cd00118">
    <property type="entry name" value="LysM"/>
    <property type="match status" value="2"/>
</dbReference>
<dbReference type="CDD" id="cd12797">
    <property type="entry name" value="M23_peptidase"/>
    <property type="match status" value="1"/>
</dbReference>
<dbReference type="Gene3D" id="2.70.70.10">
    <property type="entry name" value="Glucose Permease (Domain IIA)"/>
    <property type="match status" value="1"/>
</dbReference>
<dbReference type="SUPFAM" id="SSF54106">
    <property type="entry name" value="LysM domain"/>
    <property type="match status" value="1"/>
</dbReference>
<dbReference type="PROSITE" id="PS51782">
    <property type="entry name" value="LYSM"/>
    <property type="match status" value="2"/>
</dbReference>
<dbReference type="PANTHER" id="PTHR21666">
    <property type="entry name" value="PEPTIDASE-RELATED"/>
    <property type="match status" value="1"/>
</dbReference>
<dbReference type="InterPro" id="IPR011055">
    <property type="entry name" value="Dup_hybrid_motif"/>
</dbReference>
<dbReference type="Pfam" id="PF01551">
    <property type="entry name" value="Peptidase_M23"/>
    <property type="match status" value="1"/>
</dbReference>
<proteinExistence type="predicted"/>